<dbReference type="Proteomes" id="UP000199707">
    <property type="component" value="Unassembled WGS sequence"/>
</dbReference>
<feature type="transmembrane region" description="Helical" evidence="1">
    <location>
        <begin position="37"/>
        <end position="55"/>
    </location>
</feature>
<sequence length="116" mass="12044">MPKLIVVVNLLFLLCFSVLAGASVPALLDAGPAVPRHVVAAVTVTGAVTGTVMLLTEIFSGIRWAPVVALASLATGWFVMGDDAAAPTGSAVAWLIGWCAVATWFGYLAFQGREDR</sequence>
<feature type="signal peptide" evidence="2">
    <location>
        <begin position="1"/>
        <end position="20"/>
    </location>
</feature>
<evidence type="ECO:0008006" key="7">
    <source>
        <dbReference type="Google" id="ProtNLM"/>
    </source>
</evidence>
<dbReference type="EMBL" id="CP059894">
    <property type="protein sequence ID" value="QNJ95324.1"/>
    <property type="molecule type" value="Genomic_DNA"/>
</dbReference>
<dbReference type="EMBL" id="FMUB01000003">
    <property type="protein sequence ID" value="SCX10909.1"/>
    <property type="molecule type" value="Genomic_DNA"/>
</dbReference>
<feature type="transmembrane region" description="Helical" evidence="1">
    <location>
        <begin position="92"/>
        <end position="110"/>
    </location>
</feature>
<dbReference type="RefSeq" id="WP_139169863.1">
    <property type="nucleotide sequence ID" value="NZ_CP059894.1"/>
</dbReference>
<dbReference type="AlphaFoldDB" id="A0A1G4VRQ4"/>
<feature type="transmembrane region" description="Helical" evidence="1">
    <location>
        <begin position="62"/>
        <end position="80"/>
    </location>
</feature>
<evidence type="ECO:0000313" key="3">
    <source>
        <dbReference type="EMBL" id="QNJ95324.1"/>
    </source>
</evidence>
<keyword evidence="2" id="KW-0732">Signal</keyword>
<dbReference type="KEGG" id="mflu:HZU40_14495"/>
<keyword evidence="1" id="KW-0812">Transmembrane</keyword>
<feature type="chain" id="PRO_5038294975" description="SPW repeat-containing protein" evidence="2">
    <location>
        <begin position="21"/>
        <end position="116"/>
    </location>
</feature>
<reference evidence="3 6" key="3">
    <citation type="submission" date="2020-07" db="EMBL/GenBank/DDBJ databases">
        <title>Draft genome sequence of four isobutane-metabolizing strains capable of cometabolically degrading diverse ether contaminants.</title>
        <authorList>
            <person name="Chen W."/>
            <person name="Faulkner N."/>
            <person name="Smith C."/>
            <person name="Hyman M."/>
        </authorList>
    </citation>
    <scope>NUCLEOTIDE SEQUENCE [LARGE SCALE GENOMIC DNA]</scope>
    <source>
        <strain evidence="3 6">2A</strain>
    </source>
</reference>
<keyword evidence="1" id="KW-1133">Transmembrane helix</keyword>
<organism evidence="4 5">
    <name type="scientific">Mycolicibacterium fluoranthenivorans</name>
    <dbReference type="NCBI Taxonomy" id="258505"/>
    <lineage>
        <taxon>Bacteria</taxon>
        <taxon>Bacillati</taxon>
        <taxon>Actinomycetota</taxon>
        <taxon>Actinomycetes</taxon>
        <taxon>Mycobacteriales</taxon>
        <taxon>Mycobacteriaceae</taxon>
        <taxon>Mycolicibacterium</taxon>
    </lineage>
</organism>
<name>A0A1G4VRQ4_9MYCO</name>
<reference evidence="5" key="1">
    <citation type="submission" date="2016-10" db="EMBL/GenBank/DDBJ databases">
        <authorList>
            <person name="Varghese N."/>
            <person name="Submissions S."/>
        </authorList>
    </citation>
    <scope>NUCLEOTIDE SEQUENCE [LARGE SCALE GENOMIC DNA]</scope>
    <source>
        <strain evidence="5">UNC267MFSha1.1M11</strain>
    </source>
</reference>
<gene>
    <name evidence="3" type="ORF">HZU40_14495</name>
    <name evidence="4" type="ORF">SAMN02799620_01475</name>
</gene>
<evidence type="ECO:0000256" key="1">
    <source>
        <dbReference type="SAM" id="Phobius"/>
    </source>
</evidence>
<protein>
    <recommendedName>
        <fullName evidence="7">SPW repeat-containing protein</fullName>
    </recommendedName>
</protein>
<evidence type="ECO:0000313" key="5">
    <source>
        <dbReference type="Proteomes" id="UP000199707"/>
    </source>
</evidence>
<dbReference type="STRING" id="1502745.SAMN02799620_01475"/>
<evidence type="ECO:0000313" key="4">
    <source>
        <dbReference type="EMBL" id="SCX10909.1"/>
    </source>
</evidence>
<dbReference type="Proteomes" id="UP000515498">
    <property type="component" value="Chromosome"/>
</dbReference>
<evidence type="ECO:0000313" key="6">
    <source>
        <dbReference type="Proteomes" id="UP000515498"/>
    </source>
</evidence>
<evidence type="ECO:0000256" key="2">
    <source>
        <dbReference type="SAM" id="SignalP"/>
    </source>
</evidence>
<keyword evidence="1" id="KW-0472">Membrane</keyword>
<proteinExistence type="predicted"/>
<reference evidence="4" key="2">
    <citation type="submission" date="2016-10" db="EMBL/GenBank/DDBJ databases">
        <authorList>
            <person name="de Groot N.N."/>
        </authorList>
    </citation>
    <scope>NUCLEOTIDE SEQUENCE [LARGE SCALE GENOMIC DNA]</scope>
    <source>
        <strain evidence="4">UNC267MFSha1.1M11</strain>
    </source>
</reference>
<accession>A0A1G4VRQ4</accession>